<keyword evidence="1" id="KW-0732">Signal</keyword>
<feature type="chain" id="PRO_5043839898" evidence="1">
    <location>
        <begin position="23"/>
        <end position="150"/>
    </location>
</feature>
<feature type="signal peptide" evidence="1">
    <location>
        <begin position="1"/>
        <end position="22"/>
    </location>
</feature>
<proteinExistence type="evidence at transcript level"/>
<dbReference type="AlphaFoldDB" id="A0AAU6ND14"/>
<dbReference type="Gene3D" id="1.10.238.20">
    <property type="entry name" value="Pheromone/general odorant binding protein domain"/>
    <property type="match status" value="1"/>
</dbReference>
<dbReference type="SMART" id="SM00708">
    <property type="entry name" value="PhBP"/>
    <property type="match status" value="1"/>
</dbReference>
<name>A0AAU6ND14_9NEOP</name>
<dbReference type="Pfam" id="PF01395">
    <property type="entry name" value="PBP_GOBP"/>
    <property type="match status" value="1"/>
</dbReference>
<dbReference type="InterPro" id="IPR036728">
    <property type="entry name" value="PBP_GOBP_sf"/>
</dbReference>
<dbReference type="CDD" id="cd23992">
    <property type="entry name" value="PBP_GOBP"/>
    <property type="match status" value="1"/>
</dbReference>
<sequence length="150" mass="16192">MSKFICIVFCIVAASLTKVSHAAVTEEEKAAFREVMAPIIDECSGEHGVSKADIQAAKAAGNADNIKPCFLGCVMKKTETLDSKGLFDADTALSKVRTFVKSDDDFAKFEEIGKTCMSVNEQSVSDGEEGCERAKLVLACFLEHKADIPF</sequence>
<reference evidence="2" key="1">
    <citation type="submission" date="2022-05" db="EMBL/GenBank/DDBJ databases">
        <title>Identification and sex expression profiles of olfactory-related genes in Mythimna loreyi based on antennal transcriptome analysis.</title>
        <authorList>
            <person name="Zhang Y.-y."/>
            <person name="Guo J.-M."/>
        </authorList>
    </citation>
    <scope>NUCLEOTIDE SEQUENCE</scope>
</reference>
<dbReference type="InterPro" id="IPR006170">
    <property type="entry name" value="PBP/GOBP"/>
</dbReference>
<organism evidence="2">
    <name type="scientific">Mythimna loreyi</name>
    <dbReference type="NCBI Taxonomy" id="667449"/>
    <lineage>
        <taxon>Eukaryota</taxon>
        <taxon>Metazoa</taxon>
        <taxon>Ecdysozoa</taxon>
        <taxon>Arthropoda</taxon>
        <taxon>Hexapoda</taxon>
        <taxon>Insecta</taxon>
        <taxon>Pterygota</taxon>
        <taxon>Neoptera</taxon>
        <taxon>Endopterygota</taxon>
        <taxon>Lepidoptera</taxon>
        <taxon>Glossata</taxon>
        <taxon>Ditrysia</taxon>
        <taxon>Noctuoidea</taxon>
        <taxon>Noctuidae</taxon>
        <taxon>Noctuinae</taxon>
        <taxon>Hadenini</taxon>
        <taxon>Mythimna</taxon>
    </lineage>
</organism>
<dbReference type="SUPFAM" id="SSF47565">
    <property type="entry name" value="Insect pheromone/odorant-binding proteins"/>
    <property type="match status" value="1"/>
</dbReference>
<protein>
    <submittedName>
        <fullName evidence="2">OBP3</fullName>
    </submittedName>
</protein>
<dbReference type="GO" id="GO:0005549">
    <property type="term" value="F:odorant binding"/>
    <property type="evidence" value="ECO:0007669"/>
    <property type="project" value="InterPro"/>
</dbReference>
<dbReference type="EMBL" id="ON420079">
    <property type="protein sequence ID" value="WWA59719.1"/>
    <property type="molecule type" value="mRNA"/>
</dbReference>
<evidence type="ECO:0000256" key="1">
    <source>
        <dbReference type="SAM" id="SignalP"/>
    </source>
</evidence>
<evidence type="ECO:0000313" key="2">
    <source>
        <dbReference type="EMBL" id="WWA59719.1"/>
    </source>
</evidence>
<accession>A0AAU6ND14</accession>